<reference evidence="7" key="1">
    <citation type="submission" date="2016-05" db="EMBL/GenBank/DDBJ databases">
        <title>Comparative genomics of biotechnologically important yeasts.</title>
        <authorList>
            <consortium name="DOE Joint Genome Institute"/>
            <person name="Riley R."/>
            <person name="Haridas S."/>
            <person name="Wolfe K.H."/>
            <person name="Lopes M.R."/>
            <person name="Hittinger C.T."/>
            <person name="Goker M."/>
            <person name="Salamov A."/>
            <person name="Wisecaver J."/>
            <person name="Long T.M."/>
            <person name="Aerts A.L."/>
            <person name="Barry K."/>
            <person name="Choi C."/>
            <person name="Clum A."/>
            <person name="Coughlan A.Y."/>
            <person name="Deshpande S."/>
            <person name="Douglass A.P."/>
            <person name="Hanson S.J."/>
            <person name="Klenk H.-P."/>
            <person name="Labutti K."/>
            <person name="Lapidus A."/>
            <person name="Lindquist E."/>
            <person name="Lipzen A."/>
            <person name="Meier-Kolthoff J.P."/>
            <person name="Ohm R.A."/>
            <person name="Otillar R.P."/>
            <person name="Pangilinan J."/>
            <person name="Peng Y."/>
            <person name="Rokas A."/>
            <person name="Rosa C.A."/>
            <person name="Scheuner C."/>
            <person name="Sibirny A.A."/>
            <person name="Slot J.C."/>
            <person name="Stielow J.B."/>
            <person name="Sun H."/>
            <person name="Kurtzman C.P."/>
            <person name="Blackwell M."/>
            <person name="Grigoriev I.V."/>
            <person name="Jeffries T.W."/>
        </authorList>
    </citation>
    <scope>NUCLEOTIDE SEQUENCE [LARGE SCALE GENOMIC DNA]</scope>
    <source>
        <strain evidence="7">NRRL Y-12698</strain>
    </source>
</reference>
<organism evidence="6 7">
    <name type="scientific">Babjeviella inositovora NRRL Y-12698</name>
    <dbReference type="NCBI Taxonomy" id="984486"/>
    <lineage>
        <taxon>Eukaryota</taxon>
        <taxon>Fungi</taxon>
        <taxon>Dikarya</taxon>
        <taxon>Ascomycota</taxon>
        <taxon>Saccharomycotina</taxon>
        <taxon>Pichiomycetes</taxon>
        <taxon>Serinales incertae sedis</taxon>
        <taxon>Babjeviella</taxon>
    </lineage>
</organism>
<dbReference type="InterPro" id="IPR036322">
    <property type="entry name" value="WD40_repeat_dom_sf"/>
</dbReference>
<dbReference type="RefSeq" id="XP_018983792.1">
    <property type="nucleotide sequence ID" value="XM_019132805.1"/>
</dbReference>
<evidence type="ECO:0000313" key="7">
    <source>
        <dbReference type="Proteomes" id="UP000094336"/>
    </source>
</evidence>
<comment type="subunit">
    <text evidence="3">Component of the pre-66S ribosomal particle.</text>
</comment>
<feature type="region of interest" description="Disordered" evidence="5">
    <location>
        <begin position="1"/>
        <end position="30"/>
    </location>
</feature>
<dbReference type="EMBL" id="KV454435">
    <property type="protein sequence ID" value="ODQ78464.1"/>
    <property type="molecule type" value="Genomic_DNA"/>
</dbReference>
<dbReference type="GO" id="GO:0030687">
    <property type="term" value="C:preribosome, large subunit precursor"/>
    <property type="evidence" value="ECO:0007669"/>
    <property type="project" value="TreeGrafter"/>
</dbReference>
<keyword evidence="7" id="KW-1185">Reference proteome</keyword>
<comment type="similarity">
    <text evidence="2">Belongs to the NSA1 family.</text>
</comment>
<dbReference type="PANTHER" id="PTHR16038">
    <property type="entry name" value="NOP SEVEN ASSOCIATED PROTEIN 1"/>
    <property type="match status" value="1"/>
</dbReference>
<dbReference type="PANTHER" id="PTHR16038:SF4">
    <property type="entry name" value="WD REPEAT-CONTAINING PROTEIN 74"/>
    <property type="match status" value="1"/>
</dbReference>
<feature type="compositionally biased region" description="Polar residues" evidence="5">
    <location>
        <begin position="19"/>
        <end position="30"/>
    </location>
</feature>
<dbReference type="GO" id="GO:0005730">
    <property type="term" value="C:nucleolus"/>
    <property type="evidence" value="ECO:0007669"/>
    <property type="project" value="InterPro"/>
</dbReference>
<evidence type="ECO:0000256" key="3">
    <source>
        <dbReference type="ARBA" id="ARBA00011187"/>
    </source>
</evidence>
<dbReference type="STRING" id="984486.A0A1E3QLX3"/>
<dbReference type="InterPro" id="IPR037379">
    <property type="entry name" value="WDR74/Nsa1"/>
</dbReference>
<name>A0A1E3QLX3_9ASCO</name>
<evidence type="ECO:0000256" key="1">
    <source>
        <dbReference type="ARBA" id="ARBA00002889"/>
    </source>
</evidence>
<evidence type="ECO:0000313" key="6">
    <source>
        <dbReference type="EMBL" id="ODQ78464.1"/>
    </source>
</evidence>
<sequence length="384" mass="42400">MHKLRPESQARFSRRATPFNATSSLHPTNSTGASPIAHVVNFTRKGRQYVAISYHDAILQLYCRSPSLGSPNPRFELIKQWPAHVDGRNDCIIGLVYSLGLLYTCSSRGNVVVRNLDDDDCNFSQISVVMASGVLQNVIGREGKGLVLVFRVCPTNPKLIAVAGQRLGVTLVELSLSLPVDSYPRERVVWRSKAERDIWIGDVGFLGNQGEGHKLVASTRFGRVMLYHTAKSESPIADLQVSHHPILAIKLLPGILLYQDSYDLLGLIDLESFSVTDEFHIPLQGSLSCLEVVDAQGPTVLVSTLDRRLKLVRLGQAGRFEVLDSVCFNAQVRQVSVFPYQTSGRQPEGTKRGLAKESWSEPLVKGEKETVDEGVSDVKRARLV</sequence>
<evidence type="ECO:0000256" key="4">
    <source>
        <dbReference type="ARBA" id="ARBA00014234"/>
    </source>
</evidence>
<comment type="function">
    <text evidence="1">Involved in the biogenesis of the 60S ribosomal subunit.</text>
</comment>
<dbReference type="GO" id="GO:0042273">
    <property type="term" value="P:ribosomal large subunit biogenesis"/>
    <property type="evidence" value="ECO:0007669"/>
    <property type="project" value="InterPro"/>
</dbReference>
<dbReference type="Proteomes" id="UP000094336">
    <property type="component" value="Unassembled WGS sequence"/>
</dbReference>
<dbReference type="SUPFAM" id="SSF50978">
    <property type="entry name" value="WD40 repeat-like"/>
    <property type="match status" value="1"/>
</dbReference>
<protein>
    <recommendedName>
        <fullName evidence="4">Ribosome biogenesis protein NSA1</fullName>
    </recommendedName>
</protein>
<accession>A0A1E3QLX3</accession>
<dbReference type="GeneID" id="30150658"/>
<evidence type="ECO:0000256" key="5">
    <source>
        <dbReference type="SAM" id="MobiDB-lite"/>
    </source>
</evidence>
<dbReference type="Gene3D" id="2.130.10.10">
    <property type="entry name" value="YVTN repeat-like/Quinoprotein amine dehydrogenase"/>
    <property type="match status" value="1"/>
</dbReference>
<dbReference type="OrthoDB" id="18388at2759"/>
<gene>
    <name evidence="6" type="ORF">BABINDRAFT_84720</name>
</gene>
<evidence type="ECO:0000256" key="2">
    <source>
        <dbReference type="ARBA" id="ARBA00007861"/>
    </source>
</evidence>
<proteinExistence type="inferred from homology"/>
<dbReference type="InterPro" id="IPR015943">
    <property type="entry name" value="WD40/YVTN_repeat-like_dom_sf"/>
</dbReference>
<dbReference type="AlphaFoldDB" id="A0A1E3QLX3"/>